<dbReference type="EMBL" id="KV419400">
    <property type="protein sequence ID" value="KZS96175.1"/>
    <property type="molecule type" value="Genomic_DNA"/>
</dbReference>
<keyword evidence="3" id="KW-1185">Reference proteome</keyword>
<sequence length="263" mass="30364">MPRAAKTSRRSIRATSADLMTRVIERRRSYKAHLCTQTKHDETSSTTSFPRPSRARNACRKTSLRAKLDNIDSDTEVATCLKSPSLSVSSTLVESPREIDEEKDWKFTSDRLKSSDVCFTPVVLGAPCVRGSPSLYRVGRFLYVETFISPGLTYGTCYHLPYKNSYEMGRQVNDREQFVWPVPLEGYNDCRALEEWTANDPIQLKDYLQILRRSYQKLKRFEFANNVYRGAILGEEMDWAIPIKAEFTMVYHYDDRVSSPRIL</sequence>
<dbReference type="AlphaFoldDB" id="A0A164XPM6"/>
<evidence type="ECO:0000313" key="2">
    <source>
        <dbReference type="EMBL" id="KZS96175.1"/>
    </source>
</evidence>
<evidence type="ECO:0000256" key="1">
    <source>
        <dbReference type="SAM" id="MobiDB-lite"/>
    </source>
</evidence>
<name>A0A164XPM6_9AGAM</name>
<evidence type="ECO:0000313" key="3">
    <source>
        <dbReference type="Proteomes" id="UP000076722"/>
    </source>
</evidence>
<dbReference type="Proteomes" id="UP000076722">
    <property type="component" value="Unassembled WGS sequence"/>
</dbReference>
<accession>A0A164XPM6</accession>
<feature type="region of interest" description="Disordered" evidence="1">
    <location>
        <begin position="36"/>
        <end position="56"/>
    </location>
</feature>
<protein>
    <submittedName>
        <fullName evidence="2">Uncharacterized protein</fullName>
    </submittedName>
</protein>
<proteinExistence type="predicted"/>
<organism evidence="2 3">
    <name type="scientific">Sistotremastrum niveocremeum HHB9708</name>
    <dbReference type="NCBI Taxonomy" id="1314777"/>
    <lineage>
        <taxon>Eukaryota</taxon>
        <taxon>Fungi</taxon>
        <taxon>Dikarya</taxon>
        <taxon>Basidiomycota</taxon>
        <taxon>Agaricomycotina</taxon>
        <taxon>Agaricomycetes</taxon>
        <taxon>Sistotremastrales</taxon>
        <taxon>Sistotremastraceae</taxon>
        <taxon>Sertulicium</taxon>
        <taxon>Sertulicium niveocremeum</taxon>
    </lineage>
</organism>
<reference evidence="2 3" key="1">
    <citation type="journal article" date="2016" name="Mol. Biol. Evol.">
        <title>Comparative Genomics of Early-Diverging Mushroom-Forming Fungi Provides Insights into the Origins of Lignocellulose Decay Capabilities.</title>
        <authorList>
            <person name="Nagy L.G."/>
            <person name="Riley R."/>
            <person name="Tritt A."/>
            <person name="Adam C."/>
            <person name="Daum C."/>
            <person name="Floudas D."/>
            <person name="Sun H."/>
            <person name="Yadav J.S."/>
            <person name="Pangilinan J."/>
            <person name="Larsson K.H."/>
            <person name="Matsuura K."/>
            <person name="Barry K."/>
            <person name="Labutti K."/>
            <person name="Kuo R."/>
            <person name="Ohm R.A."/>
            <person name="Bhattacharya S.S."/>
            <person name="Shirouzu T."/>
            <person name="Yoshinaga Y."/>
            <person name="Martin F.M."/>
            <person name="Grigoriev I.V."/>
            <person name="Hibbett D.S."/>
        </authorList>
    </citation>
    <scope>NUCLEOTIDE SEQUENCE [LARGE SCALE GENOMIC DNA]</scope>
    <source>
        <strain evidence="2 3">HHB9708</strain>
    </source>
</reference>
<gene>
    <name evidence="2" type="ORF">SISNIDRAFT_340040</name>
</gene>